<evidence type="ECO:0000256" key="3">
    <source>
        <dbReference type="ARBA" id="ARBA00022676"/>
    </source>
</evidence>
<evidence type="ECO:0000256" key="12">
    <source>
        <dbReference type="ARBA" id="ARBA00049181"/>
    </source>
</evidence>
<evidence type="ECO:0000256" key="5">
    <source>
        <dbReference type="ARBA" id="ARBA00022692"/>
    </source>
</evidence>
<dbReference type="InterPro" id="IPR051993">
    <property type="entry name" value="Glycosyltransferase_8"/>
</dbReference>
<comment type="subcellular location">
    <subcellularLocation>
        <location evidence="1">Membrane</location>
        <topology evidence="1">Single-pass type II membrane protein</topology>
    </subcellularLocation>
</comment>
<evidence type="ECO:0000256" key="11">
    <source>
        <dbReference type="ARBA" id="ARBA00038854"/>
    </source>
</evidence>
<dbReference type="AlphaFoldDB" id="A0AAV0W7M4"/>
<evidence type="ECO:0000256" key="1">
    <source>
        <dbReference type="ARBA" id="ARBA00004606"/>
    </source>
</evidence>
<dbReference type="Pfam" id="PF01501">
    <property type="entry name" value="Glyco_transf_8"/>
    <property type="match status" value="1"/>
</dbReference>
<protein>
    <recommendedName>
        <fullName evidence="11">UDP-D-xylose:beta-D-glucoside alpha-1,3-D-xylosyltransferase</fullName>
        <ecNumber evidence="11">2.4.2.42</ecNumber>
    </recommendedName>
</protein>
<evidence type="ECO:0000256" key="4">
    <source>
        <dbReference type="ARBA" id="ARBA00022679"/>
    </source>
</evidence>
<keyword evidence="8 13" id="KW-0472">Membrane</keyword>
<dbReference type="InterPro" id="IPR029044">
    <property type="entry name" value="Nucleotide-diphossugar_trans"/>
</dbReference>
<feature type="transmembrane region" description="Helical" evidence="13">
    <location>
        <begin position="12"/>
        <end position="32"/>
    </location>
</feature>
<comment type="catalytic activity">
    <reaction evidence="12">
        <text>3-O-(beta-D-glucosyl)-L-seryl-[EGF-like domain protein] + UDP-alpha-D-xylose = 3-O-[alpha-D-xylosyl-(1-&gt;3)-beta-D-glucosyl]-L-seryl-[EGF-like domain protein] + UDP + H(+)</text>
        <dbReference type="Rhea" id="RHEA:56064"/>
        <dbReference type="Rhea" id="RHEA-COMP:14610"/>
        <dbReference type="Rhea" id="RHEA-COMP:14611"/>
        <dbReference type="ChEBI" id="CHEBI:15378"/>
        <dbReference type="ChEBI" id="CHEBI:57632"/>
        <dbReference type="ChEBI" id="CHEBI:58223"/>
        <dbReference type="ChEBI" id="CHEBI:140575"/>
        <dbReference type="ChEBI" id="CHEBI:140576"/>
        <dbReference type="EC" id="2.4.2.42"/>
    </reaction>
</comment>
<reference evidence="14 15" key="1">
    <citation type="submission" date="2023-01" db="EMBL/GenBank/DDBJ databases">
        <authorList>
            <person name="Whitehead M."/>
        </authorList>
    </citation>
    <scope>NUCLEOTIDE SEQUENCE [LARGE SCALE GENOMIC DNA]</scope>
</reference>
<evidence type="ECO:0000256" key="7">
    <source>
        <dbReference type="ARBA" id="ARBA00022989"/>
    </source>
</evidence>
<organism evidence="14 15">
    <name type="scientific">Macrosiphum euphorbiae</name>
    <name type="common">potato aphid</name>
    <dbReference type="NCBI Taxonomy" id="13131"/>
    <lineage>
        <taxon>Eukaryota</taxon>
        <taxon>Metazoa</taxon>
        <taxon>Ecdysozoa</taxon>
        <taxon>Arthropoda</taxon>
        <taxon>Hexapoda</taxon>
        <taxon>Insecta</taxon>
        <taxon>Pterygota</taxon>
        <taxon>Neoptera</taxon>
        <taxon>Paraneoptera</taxon>
        <taxon>Hemiptera</taxon>
        <taxon>Sternorrhyncha</taxon>
        <taxon>Aphidomorpha</taxon>
        <taxon>Aphidoidea</taxon>
        <taxon>Aphididae</taxon>
        <taxon>Macrosiphini</taxon>
        <taxon>Macrosiphum</taxon>
    </lineage>
</organism>
<evidence type="ECO:0000256" key="8">
    <source>
        <dbReference type="ARBA" id="ARBA00023136"/>
    </source>
</evidence>
<evidence type="ECO:0000313" key="14">
    <source>
        <dbReference type="EMBL" id="CAI6351854.1"/>
    </source>
</evidence>
<comment type="similarity">
    <text evidence="2">Belongs to the glycosyltransferase 8 family.</text>
</comment>
<evidence type="ECO:0000256" key="9">
    <source>
        <dbReference type="ARBA" id="ARBA00023180"/>
    </source>
</evidence>
<dbReference type="PANTHER" id="PTHR46012:SF2">
    <property type="entry name" value="IP22168P"/>
    <property type="match status" value="1"/>
</dbReference>
<comment type="caution">
    <text evidence="14">The sequence shown here is derived from an EMBL/GenBank/DDBJ whole genome shotgun (WGS) entry which is preliminary data.</text>
</comment>
<evidence type="ECO:0000256" key="10">
    <source>
        <dbReference type="ARBA" id="ARBA00037301"/>
    </source>
</evidence>
<comment type="function">
    <text evidence="10">Glycosyltransferase which elongates the O-linked glucose attached to EGF-like repeats in the extracellular domain of Notch proteins by catalyzing the addition of xylose.</text>
</comment>
<dbReference type="SUPFAM" id="SSF53448">
    <property type="entry name" value="Nucleotide-diphospho-sugar transferases"/>
    <property type="match status" value="1"/>
</dbReference>
<dbReference type="InterPro" id="IPR002495">
    <property type="entry name" value="Glyco_trans_8"/>
</dbReference>
<sequence>MTFEAMVRLKLSCLFLCVIGFSIVTLLCLYLPDKQITYNIGGLSALNASILPGSHSVQLFQTKKNEEVVIAAVICGNRTSQALVMIKSAIVFRGNSDLRIVVIAEKNIQQEFDETLRDWRLLTNDSFSYEIHSIIFPKEHSDEWRKLFQPCASERLFLPTVLKHLDSILYVDTDTLFLSSIEDVWKHFSQMNSSQLAAMVPEHEDMNVGWYNRFANHPYYGKLGLNSGVMLMNLTRMREFDWISRLAPVLEKYRLYLTWGDQDIINVIFHDHPDKVYVYPCRYNYRSDHCMYMSNCKSAEEDGVAVLHGSRSTFQTNKQPAFRALFNAMSQYQLGSDPVKYLLEESASLLNETTSTNCGRLAPIFTHNMRLMFQTV</sequence>
<dbReference type="EC" id="2.4.2.42" evidence="11"/>
<accession>A0AAV0W7M4</accession>
<dbReference type="Proteomes" id="UP001160148">
    <property type="component" value="Unassembled WGS sequence"/>
</dbReference>
<evidence type="ECO:0000313" key="15">
    <source>
        <dbReference type="Proteomes" id="UP001160148"/>
    </source>
</evidence>
<keyword evidence="6" id="KW-0735">Signal-anchor</keyword>
<keyword evidence="15" id="KW-1185">Reference proteome</keyword>
<dbReference type="EMBL" id="CARXXK010000001">
    <property type="protein sequence ID" value="CAI6351854.1"/>
    <property type="molecule type" value="Genomic_DNA"/>
</dbReference>
<dbReference type="GO" id="GO:0016266">
    <property type="term" value="P:protein O-linked glycosylation via N-acetyl-galactosamine"/>
    <property type="evidence" value="ECO:0007669"/>
    <property type="project" value="TreeGrafter"/>
</dbReference>
<dbReference type="Gene3D" id="3.90.550.10">
    <property type="entry name" value="Spore Coat Polysaccharide Biosynthesis Protein SpsA, Chain A"/>
    <property type="match status" value="1"/>
</dbReference>
<keyword evidence="4" id="KW-0808">Transferase</keyword>
<name>A0AAV0W7M4_9HEMI</name>
<keyword evidence="3" id="KW-0328">Glycosyltransferase</keyword>
<dbReference type="GO" id="GO:0016020">
    <property type="term" value="C:membrane"/>
    <property type="evidence" value="ECO:0007669"/>
    <property type="project" value="UniProtKB-SubCell"/>
</dbReference>
<keyword evidence="7 13" id="KW-1133">Transmembrane helix</keyword>
<gene>
    <name evidence="14" type="ORF">MEUPH1_LOCUS8164</name>
</gene>
<evidence type="ECO:0000256" key="6">
    <source>
        <dbReference type="ARBA" id="ARBA00022968"/>
    </source>
</evidence>
<dbReference type="PANTHER" id="PTHR46012">
    <property type="entry name" value="IP22168P"/>
    <property type="match status" value="1"/>
</dbReference>
<dbReference type="GO" id="GO:0140563">
    <property type="term" value="F:UDP-D-xylose:beta-D-glucoside alpha-1,3-D-xylosyltransferase activity"/>
    <property type="evidence" value="ECO:0007669"/>
    <property type="project" value="UniProtKB-EC"/>
</dbReference>
<evidence type="ECO:0000256" key="2">
    <source>
        <dbReference type="ARBA" id="ARBA00006351"/>
    </source>
</evidence>
<keyword evidence="5 13" id="KW-0812">Transmembrane</keyword>
<keyword evidence="9" id="KW-0325">Glycoprotein</keyword>
<evidence type="ECO:0000256" key="13">
    <source>
        <dbReference type="SAM" id="Phobius"/>
    </source>
</evidence>
<proteinExistence type="inferred from homology"/>